<sequence>MRLSGVELHNFRSIGDNPVVLDPLRKCNILVGQNNSGKSNVLKALSKISDKLGDKNVKLTDLDFHDR</sequence>
<comment type="caution">
    <text evidence="2">The sequence shown here is derived from an EMBL/GenBank/DDBJ whole genome shotgun (WGS) entry which is preliminary data.</text>
</comment>
<accession>X0SCY8</accession>
<organism evidence="2">
    <name type="scientific">marine sediment metagenome</name>
    <dbReference type="NCBI Taxonomy" id="412755"/>
    <lineage>
        <taxon>unclassified sequences</taxon>
        <taxon>metagenomes</taxon>
        <taxon>ecological metagenomes</taxon>
    </lineage>
</organism>
<dbReference type="InterPro" id="IPR027417">
    <property type="entry name" value="P-loop_NTPase"/>
</dbReference>
<name>X0SCY8_9ZZZZ</name>
<evidence type="ECO:0000259" key="1">
    <source>
        <dbReference type="Pfam" id="PF13175"/>
    </source>
</evidence>
<dbReference type="Pfam" id="PF13175">
    <property type="entry name" value="AAA_15"/>
    <property type="match status" value="1"/>
</dbReference>
<protein>
    <recommendedName>
        <fullName evidence="1">Endonuclease GajA/Old nuclease/RecF-like AAA domain-containing protein</fullName>
    </recommendedName>
</protein>
<reference evidence="2" key="1">
    <citation type="journal article" date="2014" name="Front. Microbiol.">
        <title>High frequency of phylogenetically diverse reductive dehalogenase-homologous genes in deep subseafloor sedimentary metagenomes.</title>
        <authorList>
            <person name="Kawai M."/>
            <person name="Futagami T."/>
            <person name="Toyoda A."/>
            <person name="Takaki Y."/>
            <person name="Nishi S."/>
            <person name="Hori S."/>
            <person name="Arai W."/>
            <person name="Tsubouchi T."/>
            <person name="Morono Y."/>
            <person name="Uchiyama I."/>
            <person name="Ito T."/>
            <person name="Fujiyama A."/>
            <person name="Inagaki F."/>
            <person name="Takami H."/>
        </authorList>
    </citation>
    <scope>NUCLEOTIDE SEQUENCE</scope>
    <source>
        <strain evidence="2">Expedition CK06-06</strain>
    </source>
</reference>
<gene>
    <name evidence="2" type="ORF">S01H1_13175</name>
</gene>
<feature type="non-terminal residue" evidence="2">
    <location>
        <position position="67"/>
    </location>
</feature>
<dbReference type="Gene3D" id="3.40.50.300">
    <property type="entry name" value="P-loop containing nucleotide triphosphate hydrolases"/>
    <property type="match status" value="1"/>
</dbReference>
<dbReference type="InterPro" id="IPR041685">
    <property type="entry name" value="AAA_GajA/Old/RecF-like"/>
</dbReference>
<dbReference type="AlphaFoldDB" id="X0SCY8"/>
<dbReference type="SUPFAM" id="SSF52540">
    <property type="entry name" value="P-loop containing nucleoside triphosphate hydrolases"/>
    <property type="match status" value="1"/>
</dbReference>
<feature type="domain" description="Endonuclease GajA/Old nuclease/RecF-like AAA" evidence="1">
    <location>
        <begin position="1"/>
        <end position="61"/>
    </location>
</feature>
<evidence type="ECO:0000313" key="2">
    <source>
        <dbReference type="EMBL" id="GAF73787.1"/>
    </source>
</evidence>
<dbReference type="EMBL" id="BARS01006793">
    <property type="protein sequence ID" value="GAF73787.1"/>
    <property type="molecule type" value="Genomic_DNA"/>
</dbReference>
<proteinExistence type="predicted"/>